<accession>A0A146K9R1</accession>
<dbReference type="SUPFAM" id="SSF52058">
    <property type="entry name" value="L domain-like"/>
    <property type="match status" value="1"/>
</dbReference>
<dbReference type="Gene3D" id="3.80.10.10">
    <property type="entry name" value="Ribonuclease Inhibitor"/>
    <property type="match status" value="1"/>
</dbReference>
<dbReference type="AlphaFoldDB" id="A0A146K9R1"/>
<gene>
    <name evidence="1" type="ORF">TPC1_14780</name>
</gene>
<dbReference type="Pfam" id="PF13306">
    <property type="entry name" value="LRR_5"/>
    <property type="match status" value="1"/>
</dbReference>
<feature type="non-terminal residue" evidence="1">
    <location>
        <position position="1"/>
    </location>
</feature>
<protein>
    <submittedName>
        <fullName evidence="1">Leucine rich repeats-containing protein</fullName>
    </submittedName>
</protein>
<organism evidence="1">
    <name type="scientific">Trepomonas sp. PC1</name>
    <dbReference type="NCBI Taxonomy" id="1076344"/>
    <lineage>
        <taxon>Eukaryota</taxon>
        <taxon>Metamonada</taxon>
        <taxon>Diplomonadida</taxon>
        <taxon>Hexamitidae</taxon>
        <taxon>Hexamitinae</taxon>
        <taxon>Trepomonas</taxon>
    </lineage>
</organism>
<dbReference type="InterPro" id="IPR026906">
    <property type="entry name" value="LRR_5"/>
</dbReference>
<dbReference type="EMBL" id="GDID01003538">
    <property type="protein sequence ID" value="JAP93068.1"/>
    <property type="molecule type" value="Transcribed_RNA"/>
</dbReference>
<feature type="non-terminal residue" evidence="1">
    <location>
        <position position="232"/>
    </location>
</feature>
<name>A0A146K9R1_9EUKA</name>
<reference evidence="1" key="1">
    <citation type="submission" date="2015-07" db="EMBL/GenBank/DDBJ databases">
        <title>Adaptation to a free-living lifestyle via gene acquisitions in the diplomonad Trepomonas sp. PC1.</title>
        <authorList>
            <person name="Xu F."/>
            <person name="Jerlstrom-Hultqvist J."/>
            <person name="Kolisko M."/>
            <person name="Simpson A.G.B."/>
            <person name="Roger A.J."/>
            <person name="Svard S.G."/>
            <person name="Andersson J.O."/>
        </authorList>
    </citation>
    <scope>NUCLEOTIDE SEQUENCE</scope>
    <source>
        <strain evidence="1">PC1</strain>
    </source>
</reference>
<evidence type="ECO:0000313" key="1">
    <source>
        <dbReference type="EMBL" id="JAP93068.1"/>
    </source>
</evidence>
<proteinExistence type="predicted"/>
<dbReference type="InterPro" id="IPR032675">
    <property type="entry name" value="LRR_dom_sf"/>
</dbReference>
<sequence length="232" mass="27008">FIIIQNTLYIASQKVSIFELQSNIIFYIVAPFLQEVSESAFAEMPLLRYIWAPQLKIIGQKALFDCFSLFKICAPKLTEIESNAFENCFSLSQISSLNRVKEFGSCCFDSCVSLQYLEASQVKVIDQDLMEYCENLFLINLENVTQLDLTQLYQNKLWFVRLPCCEFKIDKDVFFSVDSIIDSNQMTIDPFPSAGQFQQYRPSKRYPFNQQFLLTQNEINRPIRGIILKEIK</sequence>